<feature type="site" description="Transition state stabilizer" evidence="3">
    <location>
        <position position="157"/>
    </location>
</feature>
<keyword evidence="3" id="KW-0028">Amino-acid biosynthesis</keyword>
<dbReference type="InterPro" id="IPR042529">
    <property type="entry name" value="IF_2B-like_C"/>
</dbReference>
<name>A0A401YE28_9ACTN</name>
<dbReference type="SUPFAM" id="SSF100950">
    <property type="entry name" value="NagB/RpiA/CoA transferase-like"/>
    <property type="match status" value="1"/>
</dbReference>
<dbReference type="AlphaFoldDB" id="A0A401YE28"/>
<dbReference type="Gene3D" id="1.20.120.420">
    <property type="entry name" value="translation initiation factor eif-2b, domain 1"/>
    <property type="match status" value="1"/>
</dbReference>
<keyword evidence="5" id="KW-1185">Reference proteome</keyword>
<dbReference type="InterPro" id="IPR011559">
    <property type="entry name" value="Initiation_fac_2B_a/b/d"/>
</dbReference>
<dbReference type="InterPro" id="IPR000649">
    <property type="entry name" value="IF-2B-related"/>
</dbReference>
<dbReference type="RefSeq" id="WP_126635174.1">
    <property type="nucleotide sequence ID" value="NZ_BIFH01000013.1"/>
</dbReference>
<dbReference type="NCBIfam" id="TIGR00524">
    <property type="entry name" value="eIF-2B_rel"/>
    <property type="match status" value="1"/>
</dbReference>
<dbReference type="Pfam" id="PF01008">
    <property type="entry name" value="IF-2B"/>
    <property type="match status" value="1"/>
</dbReference>
<dbReference type="Gene3D" id="3.40.50.10470">
    <property type="entry name" value="Translation initiation factor eif-2b, domain 2"/>
    <property type="match status" value="1"/>
</dbReference>
<reference evidence="4 5" key="1">
    <citation type="submission" date="2018-12" db="EMBL/GenBank/DDBJ databases">
        <title>Draft genome sequence of Embleya hyalina NBRC 13850T.</title>
        <authorList>
            <person name="Komaki H."/>
            <person name="Hosoyama A."/>
            <person name="Kimura A."/>
            <person name="Ichikawa N."/>
            <person name="Tamura T."/>
        </authorList>
    </citation>
    <scope>NUCLEOTIDE SEQUENCE [LARGE SCALE GENOMIC DNA]</scope>
    <source>
        <strain evidence="4 5">NBRC 13850</strain>
    </source>
</reference>
<comment type="caution">
    <text evidence="4">The sequence shown here is derived from an EMBL/GenBank/DDBJ whole genome shotgun (WGS) entry which is preliminary data.</text>
</comment>
<feature type="binding site" evidence="3">
    <location>
        <begin position="247"/>
        <end position="248"/>
    </location>
    <ligand>
        <name>substrate</name>
    </ligand>
</feature>
<protein>
    <recommendedName>
        <fullName evidence="3">Methylthioribose-1-phosphate isomerase</fullName>
        <shortName evidence="3">M1Pi</shortName>
        <shortName evidence="3">MTR-1-P isomerase</shortName>
        <ecNumber evidence="3">5.3.1.23</ecNumber>
    </recommendedName>
    <alternativeName>
        <fullName evidence="3">S-methyl-5-thioribose-1-phosphate isomerase</fullName>
    </alternativeName>
</protein>
<proteinExistence type="inferred from homology"/>
<dbReference type="OrthoDB" id="9803436at2"/>
<feature type="binding site" evidence="3">
    <location>
        <position position="196"/>
    </location>
    <ligand>
        <name>substrate</name>
    </ligand>
</feature>
<keyword evidence="1 3" id="KW-0413">Isomerase</keyword>
<comment type="pathway">
    <text evidence="3">Amino-acid biosynthesis; L-methionine biosynthesis via salvage pathway; L-methionine from S-methyl-5-thio-alpha-D-ribose 1-phosphate: step 1/6.</text>
</comment>
<feature type="binding site" evidence="3">
    <location>
        <begin position="54"/>
        <end position="56"/>
    </location>
    <ligand>
        <name>substrate</name>
    </ligand>
</feature>
<dbReference type="EC" id="5.3.1.23" evidence="3"/>
<dbReference type="GO" id="GO:0019509">
    <property type="term" value="P:L-methionine salvage from methylthioadenosine"/>
    <property type="evidence" value="ECO:0007669"/>
    <property type="project" value="UniProtKB-UniRule"/>
</dbReference>
<organism evidence="4 5">
    <name type="scientific">Embleya hyalina</name>
    <dbReference type="NCBI Taxonomy" id="516124"/>
    <lineage>
        <taxon>Bacteria</taxon>
        <taxon>Bacillati</taxon>
        <taxon>Actinomycetota</taxon>
        <taxon>Actinomycetes</taxon>
        <taxon>Kitasatosporales</taxon>
        <taxon>Streptomycetaceae</taxon>
        <taxon>Embleya</taxon>
    </lineage>
</organism>
<comment type="similarity">
    <text evidence="3">Belongs to the EIF-2B alpha/beta/delta subunits family. MtnA subfamily.</text>
</comment>
<comment type="function">
    <text evidence="3">Catalyzes the interconversion of methylthioribose-1-phosphate (MTR-1-P) into methylthioribulose-1-phosphate (MTRu-1-P).</text>
</comment>
<dbReference type="HAMAP" id="MF_01678">
    <property type="entry name" value="Salvage_MtnA"/>
    <property type="match status" value="1"/>
</dbReference>
<evidence type="ECO:0000256" key="3">
    <source>
        <dbReference type="HAMAP-Rule" id="MF_01678"/>
    </source>
</evidence>
<dbReference type="UniPathway" id="UPA00904">
    <property type="reaction ID" value="UER00874"/>
</dbReference>
<sequence length="356" mass="36644">MRTIDWIPADDAEREPGRGFIRLVDQTLLPDSLVELDIHDLDVLVDAIQRLAVRGAPALGVAGALGVALAAQNLPADLARQAIAELREARPTAVNLAYGVDTALAALERGGALAALEAALRVRDADIAACVAMAERGTDALTRLIPDRAALTVLTICNTGALAAVEHGTALGVVAKLHRDGRLVRAIACETRPLLQGARLTAWELGRMGASYDVIVDSAAAITLARGGVDAVLVGADRIAANGDTANKIGTFAVALAAARAGVPFLVVAPETTIDPATPNGDAIEIEDRGGAEVRFFRGVRVTPPDATALNPAFDVTPADLITAIVTDARVIDVVAGDTPASDTPAARPVAAETTE</sequence>
<dbReference type="EMBL" id="BIFH01000013">
    <property type="protein sequence ID" value="GCD92864.1"/>
    <property type="molecule type" value="Genomic_DNA"/>
</dbReference>
<evidence type="ECO:0000256" key="2">
    <source>
        <dbReference type="ARBA" id="ARBA00052401"/>
    </source>
</evidence>
<dbReference type="NCBIfam" id="TIGR00512">
    <property type="entry name" value="salvage_mtnA"/>
    <property type="match status" value="1"/>
</dbReference>
<dbReference type="PANTHER" id="PTHR43475">
    <property type="entry name" value="METHYLTHIORIBOSE-1-PHOSPHATE ISOMERASE"/>
    <property type="match status" value="1"/>
</dbReference>
<dbReference type="PANTHER" id="PTHR43475:SF1">
    <property type="entry name" value="METHYLTHIORIBOSE-1-PHOSPHATE ISOMERASE"/>
    <property type="match status" value="1"/>
</dbReference>
<dbReference type="InterPro" id="IPR027363">
    <property type="entry name" value="M1Pi_N"/>
</dbReference>
<dbReference type="InterPro" id="IPR037171">
    <property type="entry name" value="NagB/RpiA_transferase-like"/>
</dbReference>
<dbReference type="NCBIfam" id="NF004326">
    <property type="entry name" value="PRK05720.1"/>
    <property type="match status" value="1"/>
</dbReference>
<evidence type="ECO:0000313" key="5">
    <source>
        <dbReference type="Proteomes" id="UP000286931"/>
    </source>
</evidence>
<comment type="catalytic activity">
    <reaction evidence="2 3">
        <text>5-(methylsulfanyl)-alpha-D-ribose 1-phosphate = 5-(methylsulfanyl)-D-ribulose 1-phosphate</text>
        <dbReference type="Rhea" id="RHEA:19989"/>
        <dbReference type="ChEBI" id="CHEBI:58533"/>
        <dbReference type="ChEBI" id="CHEBI:58548"/>
        <dbReference type="EC" id="5.3.1.23"/>
    </reaction>
</comment>
<dbReference type="Proteomes" id="UP000286931">
    <property type="component" value="Unassembled WGS sequence"/>
</dbReference>
<gene>
    <name evidence="4" type="primary">mtnA_1</name>
    <name evidence="3" type="synonym">mtnA</name>
    <name evidence="4" type="ORF">EHYA_00506</name>
</gene>
<dbReference type="FunFam" id="3.40.50.10470:FF:000006">
    <property type="entry name" value="Methylthioribose-1-phosphate isomerase"/>
    <property type="match status" value="1"/>
</dbReference>
<evidence type="ECO:0000313" key="4">
    <source>
        <dbReference type="EMBL" id="GCD92864.1"/>
    </source>
</evidence>
<feature type="active site" description="Proton donor" evidence="3">
    <location>
        <position position="237"/>
    </location>
</feature>
<evidence type="ECO:0000256" key="1">
    <source>
        <dbReference type="ARBA" id="ARBA00023235"/>
    </source>
</evidence>
<dbReference type="InterPro" id="IPR005251">
    <property type="entry name" value="IF-M1Pi"/>
</dbReference>
<accession>A0A401YE28</accession>
<keyword evidence="3" id="KW-0486">Methionine biosynthesis</keyword>
<feature type="binding site" evidence="3">
    <location>
        <position position="90"/>
    </location>
    <ligand>
        <name>substrate</name>
    </ligand>
</feature>
<dbReference type="GO" id="GO:0046523">
    <property type="term" value="F:S-methyl-5-thioribose-1-phosphate isomerase activity"/>
    <property type="evidence" value="ECO:0007669"/>
    <property type="project" value="UniProtKB-UniRule"/>
</dbReference>